<keyword evidence="6" id="KW-1133">Transmembrane helix</keyword>
<feature type="domain" description="PPM-type phosphatase" evidence="7">
    <location>
        <begin position="1"/>
        <end position="146"/>
    </location>
</feature>
<dbReference type="InterPro" id="IPR001932">
    <property type="entry name" value="PPM-type_phosphatase-like_dom"/>
</dbReference>
<gene>
    <name evidence="8" type="ORF">B296_00049622</name>
</gene>
<dbReference type="AlphaFoldDB" id="A0A426YAE4"/>
<proteinExistence type="predicted"/>
<evidence type="ECO:0000256" key="2">
    <source>
        <dbReference type="ARBA" id="ARBA00022801"/>
    </source>
</evidence>
<accession>A0A426YAE4</accession>
<evidence type="ECO:0000259" key="7">
    <source>
        <dbReference type="PROSITE" id="PS51746"/>
    </source>
</evidence>
<organism evidence="8 9">
    <name type="scientific">Ensete ventricosum</name>
    <name type="common">Abyssinian banana</name>
    <name type="synonym">Musa ensete</name>
    <dbReference type="NCBI Taxonomy" id="4639"/>
    <lineage>
        <taxon>Eukaryota</taxon>
        <taxon>Viridiplantae</taxon>
        <taxon>Streptophyta</taxon>
        <taxon>Embryophyta</taxon>
        <taxon>Tracheophyta</taxon>
        <taxon>Spermatophyta</taxon>
        <taxon>Magnoliopsida</taxon>
        <taxon>Liliopsida</taxon>
        <taxon>Zingiberales</taxon>
        <taxon>Musaceae</taxon>
        <taxon>Ensete</taxon>
    </lineage>
</organism>
<name>A0A426YAE4_ENSVE</name>
<evidence type="ECO:0000313" key="9">
    <source>
        <dbReference type="Proteomes" id="UP000287651"/>
    </source>
</evidence>
<dbReference type="PROSITE" id="PS51746">
    <property type="entry name" value="PPM_2"/>
    <property type="match status" value="1"/>
</dbReference>
<dbReference type="PANTHER" id="PTHR47992">
    <property type="entry name" value="PROTEIN PHOSPHATASE"/>
    <property type="match status" value="1"/>
</dbReference>
<reference evidence="8 9" key="1">
    <citation type="journal article" date="2014" name="Agronomy (Basel)">
        <title>A Draft Genome Sequence for Ensete ventricosum, the Drought-Tolerant Tree Against Hunger.</title>
        <authorList>
            <person name="Harrison J."/>
            <person name="Moore K.A."/>
            <person name="Paszkiewicz K."/>
            <person name="Jones T."/>
            <person name="Grant M."/>
            <person name="Ambacheew D."/>
            <person name="Muzemil S."/>
            <person name="Studholme D.J."/>
        </authorList>
    </citation>
    <scope>NUCLEOTIDE SEQUENCE [LARGE SCALE GENOMIC DNA]</scope>
</reference>
<dbReference type="Gene3D" id="3.60.40.10">
    <property type="entry name" value="PPM-type phosphatase domain"/>
    <property type="match status" value="1"/>
</dbReference>
<evidence type="ECO:0000313" key="8">
    <source>
        <dbReference type="EMBL" id="RRT48723.1"/>
    </source>
</evidence>
<dbReference type="Pfam" id="PF00481">
    <property type="entry name" value="PP2C"/>
    <property type="match status" value="1"/>
</dbReference>
<feature type="non-terminal residue" evidence="8">
    <location>
        <position position="174"/>
    </location>
</feature>
<dbReference type="SUPFAM" id="SSF81606">
    <property type="entry name" value="PP2C-like"/>
    <property type="match status" value="1"/>
</dbReference>
<comment type="catalytic activity">
    <reaction evidence="5">
        <text>O-phospho-L-threonyl-[protein] + H2O = L-threonyl-[protein] + phosphate</text>
        <dbReference type="Rhea" id="RHEA:47004"/>
        <dbReference type="Rhea" id="RHEA-COMP:11060"/>
        <dbReference type="Rhea" id="RHEA-COMP:11605"/>
        <dbReference type="ChEBI" id="CHEBI:15377"/>
        <dbReference type="ChEBI" id="CHEBI:30013"/>
        <dbReference type="ChEBI" id="CHEBI:43474"/>
        <dbReference type="ChEBI" id="CHEBI:61977"/>
        <dbReference type="EC" id="3.1.3.16"/>
    </reaction>
</comment>
<dbReference type="InterPro" id="IPR036457">
    <property type="entry name" value="PPM-type-like_dom_sf"/>
</dbReference>
<keyword evidence="6" id="KW-0812">Transmembrane</keyword>
<evidence type="ECO:0000256" key="4">
    <source>
        <dbReference type="ARBA" id="ARBA00047761"/>
    </source>
</evidence>
<comment type="catalytic activity">
    <reaction evidence="4">
        <text>O-phospho-L-seryl-[protein] + H2O = L-seryl-[protein] + phosphate</text>
        <dbReference type="Rhea" id="RHEA:20629"/>
        <dbReference type="Rhea" id="RHEA-COMP:9863"/>
        <dbReference type="Rhea" id="RHEA-COMP:11604"/>
        <dbReference type="ChEBI" id="CHEBI:15377"/>
        <dbReference type="ChEBI" id="CHEBI:29999"/>
        <dbReference type="ChEBI" id="CHEBI:43474"/>
        <dbReference type="ChEBI" id="CHEBI:83421"/>
        <dbReference type="EC" id="3.1.3.16"/>
    </reaction>
</comment>
<keyword evidence="2" id="KW-0378">Hydrolase</keyword>
<dbReference type="InterPro" id="IPR015655">
    <property type="entry name" value="PP2C"/>
</dbReference>
<dbReference type="GO" id="GO:0004722">
    <property type="term" value="F:protein serine/threonine phosphatase activity"/>
    <property type="evidence" value="ECO:0007669"/>
    <property type="project" value="UniProtKB-EC"/>
</dbReference>
<evidence type="ECO:0000256" key="6">
    <source>
        <dbReference type="SAM" id="Phobius"/>
    </source>
</evidence>
<sequence>MDNWSWQPMVDHIILLRSSQWTIMLTEKMKEAELKLLVDMLLSGLVWFGSMLSLLIMVSYGVVSTPEMTDWQQITRNDSYLIAASDGVFEKLTMQEVCDLLWYEELKANVKAEYIHGVTDTLADLLVNTAFERGTMDNMAIRASFSALGDEVRKEKGTPCAGTRRRFVSPCGKK</sequence>
<keyword evidence="6" id="KW-0472">Membrane</keyword>
<keyword evidence="3" id="KW-0904">Protein phosphatase</keyword>
<feature type="transmembrane region" description="Helical" evidence="6">
    <location>
        <begin position="40"/>
        <end position="63"/>
    </location>
</feature>
<evidence type="ECO:0000256" key="3">
    <source>
        <dbReference type="ARBA" id="ARBA00022912"/>
    </source>
</evidence>
<dbReference type="Proteomes" id="UP000287651">
    <property type="component" value="Unassembled WGS sequence"/>
</dbReference>
<evidence type="ECO:0000256" key="1">
    <source>
        <dbReference type="ARBA" id="ARBA00013081"/>
    </source>
</evidence>
<comment type="caution">
    <text evidence="8">The sequence shown here is derived from an EMBL/GenBank/DDBJ whole genome shotgun (WGS) entry which is preliminary data.</text>
</comment>
<dbReference type="EC" id="3.1.3.16" evidence="1"/>
<dbReference type="EMBL" id="AMZH03013768">
    <property type="protein sequence ID" value="RRT48723.1"/>
    <property type="molecule type" value="Genomic_DNA"/>
</dbReference>
<evidence type="ECO:0000256" key="5">
    <source>
        <dbReference type="ARBA" id="ARBA00048336"/>
    </source>
</evidence>
<protein>
    <recommendedName>
        <fullName evidence="1">protein-serine/threonine phosphatase</fullName>
        <ecNumber evidence="1">3.1.3.16</ecNumber>
    </recommendedName>
</protein>